<dbReference type="Proteomes" id="UP000295537">
    <property type="component" value="Unassembled WGS sequence"/>
</dbReference>
<proteinExistence type="predicted"/>
<accession>A0A4R2N9X8</accession>
<sequence length="87" mass="9382">MIALRCEKAVADLVLNEANYDVTNKITLSGASKFNDYNNSDPFAVIEAGKNTVKRSIGHDVNVCVISGDVWGALKAHPAVIEKISYS</sequence>
<keyword evidence="2" id="KW-1185">Reference proteome</keyword>
<organism evidence="1 2">
    <name type="scientific">Nicoletella semolina</name>
    <dbReference type="NCBI Taxonomy" id="271160"/>
    <lineage>
        <taxon>Bacteria</taxon>
        <taxon>Pseudomonadati</taxon>
        <taxon>Pseudomonadota</taxon>
        <taxon>Gammaproteobacteria</taxon>
        <taxon>Pasteurellales</taxon>
        <taxon>Pasteurellaceae</taxon>
        <taxon>Nicoletella</taxon>
    </lineage>
</organism>
<dbReference type="EMBL" id="SLXJ01000004">
    <property type="protein sequence ID" value="TCP17794.1"/>
    <property type="molecule type" value="Genomic_DNA"/>
</dbReference>
<dbReference type="InterPro" id="IPR053738">
    <property type="entry name" value="Lambda_capsid_assembly"/>
</dbReference>
<evidence type="ECO:0000313" key="1">
    <source>
        <dbReference type="EMBL" id="TCP17794.1"/>
    </source>
</evidence>
<name>A0A4R2N9X8_9PAST</name>
<comment type="caution">
    <text evidence="1">The sequence shown here is derived from an EMBL/GenBank/DDBJ whole genome shotgun (WGS) entry which is preliminary data.</text>
</comment>
<dbReference type="RefSeq" id="WP_132501036.1">
    <property type="nucleotide sequence ID" value="NZ_LVXA01000001.1"/>
</dbReference>
<dbReference type="AlphaFoldDB" id="A0A4R2N9X8"/>
<protein>
    <submittedName>
        <fullName evidence="1">Uncharacterized protein</fullName>
    </submittedName>
</protein>
<evidence type="ECO:0000313" key="2">
    <source>
        <dbReference type="Proteomes" id="UP000295537"/>
    </source>
</evidence>
<reference evidence="1 2" key="1">
    <citation type="submission" date="2019-03" db="EMBL/GenBank/DDBJ databases">
        <title>Genomic Encyclopedia of Type Strains, Phase IV (KMG-IV): sequencing the most valuable type-strain genomes for metagenomic binning, comparative biology and taxonomic classification.</title>
        <authorList>
            <person name="Goeker M."/>
        </authorList>
    </citation>
    <scope>NUCLEOTIDE SEQUENCE [LARGE SCALE GENOMIC DNA]</scope>
    <source>
        <strain evidence="1 2">DSM 16380</strain>
    </source>
</reference>
<gene>
    <name evidence="1" type="ORF">EV693_10423</name>
</gene>
<dbReference type="Gene3D" id="3.90.1690.10">
    <property type="entry name" value="phage-related protein like domain"/>
    <property type="match status" value="1"/>
</dbReference>
<dbReference type="OrthoDB" id="572526at2"/>